<comment type="caution">
    <text evidence="2">The sequence shown here is derived from an EMBL/GenBank/DDBJ whole genome shotgun (WGS) entry which is preliminary data.</text>
</comment>
<reference evidence="2" key="1">
    <citation type="submission" date="2023-03" db="EMBL/GenBank/DDBJ databases">
        <authorList>
            <person name="Shen W."/>
            <person name="Cai J."/>
        </authorList>
    </citation>
    <scope>NUCLEOTIDE SEQUENCE</scope>
    <source>
        <strain evidence="2">Y37</strain>
    </source>
</reference>
<protein>
    <submittedName>
        <fullName evidence="2">Uncharacterized protein</fullName>
    </submittedName>
</protein>
<evidence type="ECO:0000313" key="2">
    <source>
        <dbReference type="EMBL" id="MDT2946961.1"/>
    </source>
</evidence>
<sequence>MGMFFNKKSNDMLNLFNNLVSKEIYYAFSISILFVFCGGISIFIEKSFFMYLFFILNIIAFSLTVFYFFTKKKTGKAIVSLNYLDIFVGEISMKIEKRINNVLKLKSQRIRVNIFRGISLFFSALILGIQLLVLLRTMEYRFTGHKYIVNLIFKITQGDLKTISIFILSIVWLILIVNLISYLWRTIKLISISQKDYFKLKK</sequence>
<dbReference type="Proteomes" id="UP001250218">
    <property type="component" value="Unassembled WGS sequence"/>
</dbReference>
<gene>
    <name evidence="2" type="ORF">P7I04_13110</name>
</gene>
<dbReference type="EMBL" id="JARQDL010000015">
    <property type="protein sequence ID" value="MDT2946961.1"/>
    <property type="molecule type" value="Genomic_DNA"/>
</dbReference>
<accession>A0AAW8UKW2</accession>
<organism evidence="2 3">
    <name type="scientific">Lactococcus lactis</name>
    <dbReference type="NCBI Taxonomy" id="1358"/>
    <lineage>
        <taxon>Bacteria</taxon>
        <taxon>Bacillati</taxon>
        <taxon>Bacillota</taxon>
        <taxon>Bacilli</taxon>
        <taxon>Lactobacillales</taxon>
        <taxon>Streptococcaceae</taxon>
        <taxon>Lactococcus</taxon>
    </lineage>
</organism>
<evidence type="ECO:0000313" key="3">
    <source>
        <dbReference type="Proteomes" id="UP001250218"/>
    </source>
</evidence>
<dbReference type="RefSeq" id="WP_311843788.1">
    <property type="nucleotide sequence ID" value="NZ_JARQDC010000017.1"/>
</dbReference>
<name>A0AAW8UKW2_9LACT</name>
<feature type="transmembrane region" description="Helical" evidence="1">
    <location>
        <begin position="24"/>
        <end position="44"/>
    </location>
</feature>
<proteinExistence type="predicted"/>
<keyword evidence="1" id="KW-0812">Transmembrane</keyword>
<feature type="transmembrane region" description="Helical" evidence="1">
    <location>
        <begin position="163"/>
        <end position="184"/>
    </location>
</feature>
<keyword evidence="1" id="KW-1133">Transmembrane helix</keyword>
<evidence type="ECO:0000256" key="1">
    <source>
        <dbReference type="SAM" id="Phobius"/>
    </source>
</evidence>
<dbReference type="AlphaFoldDB" id="A0AAW8UKW2"/>
<keyword evidence="1" id="KW-0472">Membrane</keyword>
<feature type="transmembrane region" description="Helical" evidence="1">
    <location>
        <begin position="114"/>
        <end position="135"/>
    </location>
</feature>
<feature type="transmembrane region" description="Helical" evidence="1">
    <location>
        <begin position="50"/>
        <end position="69"/>
    </location>
</feature>